<evidence type="ECO:0000313" key="6">
    <source>
        <dbReference type="Proteomes" id="UP000005615"/>
    </source>
</evidence>
<dbReference type="Gene3D" id="1.20.1330.10">
    <property type="entry name" value="f41 fragment of flagellin, N-terminal domain"/>
    <property type="match status" value="1"/>
</dbReference>
<evidence type="ECO:0000256" key="3">
    <source>
        <dbReference type="ARBA" id="ARBA00023143"/>
    </source>
</evidence>
<dbReference type="Gene3D" id="3.30.70.2120">
    <property type="match status" value="1"/>
</dbReference>
<gene>
    <name evidence="5" type="ORF">IMCC3088_1688</name>
</gene>
<dbReference type="GO" id="GO:0009288">
    <property type="term" value="C:bacterial-type flagellum"/>
    <property type="evidence" value="ECO:0007669"/>
    <property type="project" value="UniProtKB-SubCell"/>
</dbReference>
<dbReference type="Pfam" id="PF00700">
    <property type="entry name" value="Flagellin_C"/>
    <property type="match status" value="1"/>
</dbReference>
<keyword evidence="6" id="KW-1185">Reference proteome</keyword>
<dbReference type="OrthoDB" id="9796789at2"/>
<evidence type="ECO:0000313" key="5">
    <source>
        <dbReference type="EMBL" id="EGG29494.1"/>
    </source>
</evidence>
<evidence type="ECO:0000256" key="2">
    <source>
        <dbReference type="ARBA" id="ARBA00022525"/>
    </source>
</evidence>
<dbReference type="InterPro" id="IPR001029">
    <property type="entry name" value="Flagellin_N"/>
</dbReference>
<evidence type="ECO:0000256" key="1">
    <source>
        <dbReference type="ARBA" id="ARBA00005709"/>
    </source>
</evidence>
<keyword evidence="5" id="KW-0966">Cell projection</keyword>
<dbReference type="EMBL" id="AEIG01000048">
    <property type="protein sequence ID" value="EGG29494.1"/>
    <property type="molecule type" value="Genomic_DNA"/>
</dbReference>
<dbReference type="Pfam" id="PF00669">
    <property type="entry name" value="Flagellin_N"/>
    <property type="match status" value="1"/>
</dbReference>
<proteinExistence type="inferred from homology"/>
<dbReference type="InterPro" id="IPR001492">
    <property type="entry name" value="Flagellin"/>
</dbReference>
<keyword evidence="2 4" id="KW-0964">Secreted</keyword>
<dbReference type="eggNOG" id="COG1344">
    <property type="taxonomic scope" value="Bacteria"/>
</dbReference>
<dbReference type="SUPFAM" id="SSF64518">
    <property type="entry name" value="Phase 1 flagellin"/>
    <property type="match status" value="1"/>
</dbReference>
<comment type="similarity">
    <text evidence="1 4">Belongs to the bacterial flagellin family.</text>
</comment>
<keyword evidence="5" id="KW-0282">Flagellum</keyword>
<comment type="function">
    <text evidence="4">Flagellin is the subunit protein which polymerizes to form the filaments of bacterial flagella.</text>
</comment>
<dbReference type="InterPro" id="IPR042187">
    <property type="entry name" value="Flagellin_C_sub2"/>
</dbReference>
<dbReference type="GO" id="GO:0005198">
    <property type="term" value="F:structural molecule activity"/>
    <property type="evidence" value="ECO:0007669"/>
    <property type="project" value="UniProtKB-UniRule"/>
</dbReference>
<dbReference type="PRINTS" id="PR00207">
    <property type="entry name" value="FLAGELLIN"/>
</dbReference>
<dbReference type="AlphaFoldDB" id="F3L2C1"/>
<sequence>MSVINTNVSATLTQNAISKNERAMSSAMEQLSTGKRINSASDDAAGLAIASRMTSQINGLAQAARNANDAISLVQTADGALTEVTSMLQRMRELAVQSASDTNVSADRTALNQEFTELRSEINRIAANTQWNGTNILDGTVGSSGELSFQIGANASQTISVTLDDFQTTSDSQSTTLTANTSTAASGPSATGAAQVSTVVIGGTVTEGDVLTLAAGGASVSYTVTAADVATGSSTAADTVATALSTALGTVSGITKAVSGATITFTASSTSYGSNSFDLQVGDGGLMSGISSSEITSQSLANTAVAALDTAIGLINTERSEMGATINRLQFAADNLLNVKSNAEASRSRIEDTDYASVTTELARTQIIQQAATAMLAQANQIPQTVLALLK</sequence>
<accession>F3L2C1</accession>
<dbReference type="GO" id="GO:0005576">
    <property type="term" value="C:extracellular region"/>
    <property type="evidence" value="ECO:0007669"/>
    <property type="project" value="UniProtKB-SubCell"/>
</dbReference>
<dbReference type="Gene3D" id="6.10.10.10">
    <property type="entry name" value="Flagellar export chaperone, C-terminal domain"/>
    <property type="match status" value="1"/>
</dbReference>
<dbReference type="STRING" id="2518989.IMCC3088_1688"/>
<name>F3L2C1_9GAMM</name>
<comment type="subcellular location">
    <subcellularLocation>
        <location evidence="4">Secreted</location>
    </subcellularLocation>
    <subcellularLocation>
        <location evidence="4">Bacterial flagellum</location>
    </subcellularLocation>
</comment>
<dbReference type="InterPro" id="IPR046358">
    <property type="entry name" value="Flagellin_C"/>
</dbReference>
<dbReference type="RefSeq" id="WP_009575919.1">
    <property type="nucleotide sequence ID" value="NZ_AEIG01000048.1"/>
</dbReference>
<dbReference type="PANTHER" id="PTHR42792:SF2">
    <property type="entry name" value="FLAGELLIN"/>
    <property type="match status" value="1"/>
</dbReference>
<evidence type="ECO:0000256" key="4">
    <source>
        <dbReference type="RuleBase" id="RU362073"/>
    </source>
</evidence>
<dbReference type="Proteomes" id="UP000005615">
    <property type="component" value="Unassembled WGS sequence"/>
</dbReference>
<reference evidence="5 6" key="1">
    <citation type="journal article" date="2011" name="J. Bacteriol.">
        <title>Genome sequence of strain IMCC3088, a proteorhodopsin-containing marine bacterium belonging to the OM60/NOR5 clade.</title>
        <authorList>
            <person name="Jang Y."/>
            <person name="Oh H.M."/>
            <person name="Kang I."/>
            <person name="Lee K."/>
            <person name="Yang S.J."/>
            <person name="Cho J.C."/>
        </authorList>
    </citation>
    <scope>NUCLEOTIDE SEQUENCE [LARGE SCALE GENOMIC DNA]</scope>
    <source>
        <strain evidence="5 6">IMCC3088</strain>
    </source>
</reference>
<dbReference type="PANTHER" id="PTHR42792">
    <property type="entry name" value="FLAGELLIN"/>
    <property type="match status" value="1"/>
</dbReference>
<comment type="caution">
    <text evidence="5">The sequence shown here is derived from an EMBL/GenBank/DDBJ whole genome shotgun (WGS) entry which is preliminary data.</text>
</comment>
<keyword evidence="5" id="KW-0969">Cilium</keyword>
<protein>
    <recommendedName>
        <fullName evidence="4">Flagellin</fullName>
    </recommendedName>
</protein>
<organism evidence="5 6">
    <name type="scientific">Aequoribacter fuscus</name>
    <dbReference type="NCBI Taxonomy" id="2518989"/>
    <lineage>
        <taxon>Bacteria</taxon>
        <taxon>Pseudomonadati</taxon>
        <taxon>Pseudomonadota</taxon>
        <taxon>Gammaproteobacteria</taxon>
        <taxon>Cellvibrionales</taxon>
        <taxon>Halieaceae</taxon>
        <taxon>Aequoribacter</taxon>
    </lineage>
</organism>
<keyword evidence="3 4" id="KW-0975">Bacterial flagellum</keyword>